<evidence type="ECO:0000256" key="1">
    <source>
        <dbReference type="SAM" id="Phobius"/>
    </source>
</evidence>
<dbReference type="EMBL" id="RJPM01000011">
    <property type="protein sequence ID" value="RSJ75521.1"/>
    <property type="molecule type" value="Genomic_DNA"/>
</dbReference>
<dbReference type="NCBIfam" id="TIGR03949">
    <property type="entry name" value="bact_IIb_cerein"/>
    <property type="match status" value="1"/>
</dbReference>
<comment type="caution">
    <text evidence="5">The sequence shown here is derived from an EMBL/GenBank/DDBJ whole genome shotgun (WGS) entry which is preliminary data.</text>
</comment>
<keyword evidence="1" id="KW-1133">Transmembrane helix</keyword>
<accession>A0A0F2CUW5</accession>
<dbReference type="AlphaFoldDB" id="A0A0F2CUW5"/>
<dbReference type="RefSeq" id="WP_005592399.1">
    <property type="nucleotide sequence ID" value="NZ_CAUOMF010000025.1"/>
</dbReference>
<evidence type="ECO:0000313" key="2">
    <source>
        <dbReference type="EMBL" id="MCY7220484.1"/>
    </source>
</evidence>
<keyword evidence="1" id="KW-0472">Membrane</keyword>
<dbReference type="EMBL" id="JAKUYZ010000001">
    <property type="protein sequence ID" value="MCY7220484.1"/>
    <property type="molecule type" value="Genomic_DNA"/>
</dbReference>
<evidence type="ECO:0000313" key="4">
    <source>
        <dbReference type="EMBL" id="RSJ88516.1"/>
    </source>
</evidence>
<name>A0A0F2CUW5_STRCR</name>
<feature type="transmembrane region" description="Helical" evidence="1">
    <location>
        <begin position="26"/>
        <end position="56"/>
    </location>
</feature>
<dbReference type="EMBL" id="RJPU01000001">
    <property type="protein sequence ID" value="RSJ96929.1"/>
    <property type="molecule type" value="Genomic_DNA"/>
</dbReference>
<dbReference type="GO" id="GO:0042742">
    <property type="term" value="P:defense response to bacterium"/>
    <property type="evidence" value="ECO:0007669"/>
    <property type="project" value="InterPro"/>
</dbReference>
<dbReference type="EMBL" id="RJPS01000012">
    <property type="protein sequence ID" value="RSJ88516.1"/>
    <property type="molecule type" value="Genomic_DNA"/>
</dbReference>
<dbReference type="OrthoDB" id="2237195at2"/>
<dbReference type="Proteomes" id="UP000272213">
    <property type="component" value="Unassembled WGS sequence"/>
</dbReference>
<evidence type="ECO:0000313" key="5">
    <source>
        <dbReference type="EMBL" id="RSJ96929.1"/>
    </source>
</evidence>
<dbReference type="GeneID" id="48422783"/>
<proteinExistence type="predicted"/>
<organism evidence="5 8">
    <name type="scientific">Streptococcus cristatus</name>
    <dbReference type="NCBI Taxonomy" id="45634"/>
    <lineage>
        <taxon>Bacteria</taxon>
        <taxon>Bacillati</taxon>
        <taxon>Bacillota</taxon>
        <taxon>Bacilli</taxon>
        <taxon>Lactobacillales</taxon>
        <taxon>Streptococcaceae</taxon>
        <taxon>Streptococcus</taxon>
    </lineage>
</organism>
<evidence type="ECO:0000313" key="7">
    <source>
        <dbReference type="Proteomes" id="UP000272213"/>
    </source>
</evidence>
<gene>
    <name evidence="5" type="ORF">D8790_01460</name>
    <name evidence="4" type="ORF">D8792_09125</name>
    <name evidence="3" type="ORF">D8798_09460</name>
    <name evidence="2" type="ORF">MK546_00040</name>
</gene>
<reference evidence="6 7" key="1">
    <citation type="submission" date="2018-11" db="EMBL/GenBank/DDBJ databases">
        <title>Species Designations Belie Phenotypic and Genotypic Heterogeneity in Oral Streptococci.</title>
        <authorList>
            <person name="Velsko I."/>
        </authorList>
    </citation>
    <scope>NUCLEOTIDE SEQUENCE [LARGE SCALE GENOMIC DNA]</scope>
    <source>
        <strain evidence="4 6">A52</strain>
        <strain evidence="3 7">BCA6</strain>
        <strain evidence="5 8">BCC13</strain>
    </source>
</reference>
<sequence length="57" mass="6186">MENFAMMDNQFAALTEEEMMMIDGGWAFYGIPVDIFTVSLAILGGSLVSGFLVGLFS</sequence>
<dbReference type="Proteomes" id="UP001208029">
    <property type="component" value="Unassembled WGS sequence"/>
</dbReference>
<reference evidence="2" key="3">
    <citation type="submission" date="2022-02" db="EMBL/GenBank/DDBJ databases">
        <authorList>
            <person name="Christensen J.J.E."/>
            <person name="Jensen C.S."/>
            <person name="Nielsen X.C."/>
            <person name="Dargis R."/>
        </authorList>
    </citation>
    <scope>NUCLEOTIDE SEQUENCE</scope>
    <source>
        <strain evidence="2">K13014465</strain>
    </source>
</reference>
<evidence type="ECO:0000313" key="3">
    <source>
        <dbReference type="EMBL" id="RSJ75521.1"/>
    </source>
</evidence>
<protein>
    <submittedName>
        <fullName evidence="2">Class IIb bacteriocin, lactobin A/cerein 7B family</fullName>
    </submittedName>
</protein>
<keyword evidence="1" id="KW-0812">Transmembrane</keyword>
<evidence type="ECO:0000313" key="6">
    <source>
        <dbReference type="Proteomes" id="UP000270868"/>
    </source>
</evidence>
<dbReference type="InterPro" id="IPR023991">
    <property type="entry name" value="Bacteriocin_IIb_lactobn/cerein"/>
</dbReference>
<evidence type="ECO:0000313" key="8">
    <source>
        <dbReference type="Proteomes" id="UP000278843"/>
    </source>
</evidence>
<dbReference type="Proteomes" id="UP000278843">
    <property type="component" value="Unassembled WGS sequence"/>
</dbReference>
<reference evidence="2" key="2">
    <citation type="journal article" date="2022" name="Med Res Arch">
        <title>Genomic identification of streptococcal strains and relation to clinical characteristics. A substudy to The Partial Oral Treatment of Endocarditis (POET) Trial.</title>
        <authorList>
            <person name="Christensen J."/>
            <person name="Jensen C."/>
            <person name="Dargis R."/>
            <person name="Nielsen X."/>
            <person name="Pries- Heje M."/>
            <person name="Wiingaard C."/>
            <person name="Ihlemann N."/>
            <person name="Gill S."/>
            <person name="Bruun N."/>
            <person name="Elming H."/>
            <person name="Povlsen J."/>
            <person name="Madsen T."/>
            <person name="Jensen K."/>
            <person name="Fuursted K."/>
            <person name="Ostergaard L."/>
            <person name="Christiansen U."/>
            <person name="Rosenvinge F."/>
            <person name="Helweg-Larsen J."/>
            <person name="Fosbol E."/>
            <person name="Kober L."/>
            <person name="Torp-Pedersen C."/>
            <person name="Tonder N."/>
            <person name="Moser C."/>
            <person name="Iversen K."/>
            <person name="Bundgaard H."/>
        </authorList>
    </citation>
    <scope>NUCLEOTIDE SEQUENCE</scope>
    <source>
        <strain evidence="2">K13014465</strain>
    </source>
</reference>
<dbReference type="Proteomes" id="UP000270868">
    <property type="component" value="Unassembled WGS sequence"/>
</dbReference>